<dbReference type="Proteomes" id="UP000215127">
    <property type="component" value="Chromosome 13"/>
</dbReference>
<proteinExistence type="inferred from homology"/>
<protein>
    <recommendedName>
        <fullName evidence="3 6">Arabinogalactan endo-beta-1,4-galactanase</fullName>
        <ecNumber evidence="3 6">3.2.1.89</ecNumber>
    </recommendedName>
</protein>
<gene>
    <name evidence="7" type="ORF">ZT3D7_G11235</name>
</gene>
<evidence type="ECO:0000256" key="2">
    <source>
        <dbReference type="ARBA" id="ARBA00010687"/>
    </source>
</evidence>
<dbReference type="PANTHER" id="PTHR34983">
    <property type="entry name" value="ARABINOGALACTAN ENDO-BETA-1,4-GALACTANASE A"/>
    <property type="match status" value="1"/>
</dbReference>
<evidence type="ECO:0000256" key="4">
    <source>
        <dbReference type="ARBA" id="ARBA00022801"/>
    </source>
</evidence>
<accession>A0A1X7S986</accession>
<dbReference type="InterPro" id="IPR017853">
    <property type="entry name" value="GH"/>
</dbReference>
<dbReference type="EMBL" id="LT853704">
    <property type="protein sequence ID" value="SMQ56080.1"/>
    <property type="molecule type" value="Genomic_DNA"/>
</dbReference>
<keyword evidence="4 6" id="KW-0378">Hydrolase</keyword>
<evidence type="ECO:0000313" key="8">
    <source>
        <dbReference type="Proteomes" id="UP000215127"/>
    </source>
</evidence>
<evidence type="ECO:0000313" key="7">
    <source>
        <dbReference type="EMBL" id="SMQ56080.1"/>
    </source>
</evidence>
<feature type="signal peptide" evidence="6">
    <location>
        <begin position="1"/>
        <end position="19"/>
    </location>
</feature>
<dbReference type="GO" id="GO:0031218">
    <property type="term" value="F:arabinogalactan endo-1,4-beta-galactosidase activity"/>
    <property type="evidence" value="ECO:0007669"/>
    <property type="project" value="UniProtKB-EC"/>
</dbReference>
<dbReference type="PANTHER" id="PTHR34983:SF1">
    <property type="entry name" value="ARABINOGALACTAN ENDO-BETA-1,4-GALACTANASE A"/>
    <property type="match status" value="1"/>
</dbReference>
<feature type="chain" id="PRO_5011821087" description="Arabinogalactan endo-beta-1,4-galactanase" evidence="6">
    <location>
        <begin position="20"/>
        <end position="378"/>
    </location>
</feature>
<evidence type="ECO:0000256" key="6">
    <source>
        <dbReference type="RuleBase" id="RU361192"/>
    </source>
</evidence>
<keyword evidence="6" id="KW-0732">Signal</keyword>
<dbReference type="Gene3D" id="3.20.20.80">
    <property type="entry name" value="Glycosidases"/>
    <property type="match status" value="1"/>
</dbReference>
<comment type="catalytic activity">
    <reaction evidence="1 6">
        <text>The enzyme specifically hydrolyzes (1-&gt;4)-beta-D-galactosidic linkages in type I arabinogalactans.</text>
        <dbReference type="EC" id="3.2.1.89"/>
    </reaction>
</comment>
<organism evidence="7 8">
    <name type="scientific">Zymoseptoria tritici (strain ST99CH_3D7)</name>
    <dbReference type="NCBI Taxonomy" id="1276538"/>
    <lineage>
        <taxon>Eukaryota</taxon>
        <taxon>Fungi</taxon>
        <taxon>Dikarya</taxon>
        <taxon>Ascomycota</taxon>
        <taxon>Pezizomycotina</taxon>
        <taxon>Dothideomycetes</taxon>
        <taxon>Dothideomycetidae</taxon>
        <taxon>Mycosphaerellales</taxon>
        <taxon>Mycosphaerellaceae</taxon>
        <taxon>Zymoseptoria</taxon>
    </lineage>
</organism>
<evidence type="ECO:0000256" key="5">
    <source>
        <dbReference type="ARBA" id="ARBA00023295"/>
    </source>
</evidence>
<evidence type="ECO:0000256" key="1">
    <source>
        <dbReference type="ARBA" id="ARBA00001695"/>
    </source>
</evidence>
<keyword evidence="8" id="KW-1185">Reference proteome</keyword>
<reference evidence="7 8" key="1">
    <citation type="submission" date="2016-06" db="EMBL/GenBank/DDBJ databases">
        <authorList>
            <person name="Kjaerup R.B."/>
            <person name="Dalgaard T.S."/>
            <person name="Juul-Madsen H.R."/>
        </authorList>
    </citation>
    <scope>NUCLEOTIDE SEQUENCE [LARGE SCALE GENOMIC DNA]</scope>
</reference>
<sequence>MRSTLFWSLLAWPLSAVHSEPFFYAGHDLSSLKIMTDGGAIYKDTARGNAIRSAEDILGDGGMNTVRLRLWVNPVVPYDGGYYESYDLQNVKAAAKQYHDKGFKIYLDFHFSDYWADPGKQAIPAAWPQEVGPLADTLREYVSSTLEAFHNDGVDLAIVSLGNELEHGMLWPTGFVNITAEPIDFTNLSVLYKAAREGVNDACAAGVPEPSVMIHLPNGWDDELQLTWYDHLTASGVVQPSDWDLFGVSMYDFYGGNATLLNLETTLNAMALKYHKPILVVETDWAEECSIPDVPELMADTGISFSAQGQLDWVGAIVKIVKELPYGLGQGIFYWEPAWLNSTSLGGPCQDLILFDADFSGSYVVAWSRSSANMFVGL</sequence>
<dbReference type="GO" id="GO:0045490">
    <property type="term" value="P:pectin catabolic process"/>
    <property type="evidence" value="ECO:0007669"/>
    <property type="project" value="TreeGrafter"/>
</dbReference>
<dbReference type="InterPro" id="IPR011683">
    <property type="entry name" value="Glyco_hydro_53"/>
</dbReference>
<dbReference type="GO" id="GO:0015926">
    <property type="term" value="F:glucosidase activity"/>
    <property type="evidence" value="ECO:0007669"/>
    <property type="project" value="InterPro"/>
</dbReference>
<dbReference type="EC" id="3.2.1.89" evidence="3 6"/>
<dbReference type="SUPFAM" id="SSF51445">
    <property type="entry name" value="(Trans)glycosidases"/>
    <property type="match status" value="1"/>
</dbReference>
<dbReference type="STRING" id="1276538.A0A1X7S986"/>
<evidence type="ECO:0000256" key="3">
    <source>
        <dbReference type="ARBA" id="ARBA00012556"/>
    </source>
</evidence>
<keyword evidence="5 6" id="KW-0326">Glycosidase</keyword>
<dbReference type="Pfam" id="PF07745">
    <property type="entry name" value="Glyco_hydro_53"/>
    <property type="match status" value="1"/>
</dbReference>
<dbReference type="AlphaFoldDB" id="A0A1X7S986"/>
<comment type="similarity">
    <text evidence="2 6">Belongs to the glycosyl hydrolase 53 family.</text>
</comment>
<name>A0A1X7S986_ZYMT9</name>